<dbReference type="Gene3D" id="2.60.120.10">
    <property type="entry name" value="Jelly Rolls"/>
    <property type="match status" value="1"/>
</dbReference>
<dbReference type="SMART" id="SM00530">
    <property type="entry name" value="HTH_XRE"/>
    <property type="match status" value="1"/>
</dbReference>
<dbReference type="SUPFAM" id="SSF47413">
    <property type="entry name" value="lambda repressor-like DNA-binding domains"/>
    <property type="match status" value="1"/>
</dbReference>
<organism evidence="5 6">
    <name type="scientific">Marinithermofilum abyssi</name>
    <dbReference type="NCBI Taxonomy" id="1571185"/>
    <lineage>
        <taxon>Bacteria</taxon>
        <taxon>Bacillati</taxon>
        <taxon>Bacillota</taxon>
        <taxon>Bacilli</taxon>
        <taxon>Bacillales</taxon>
        <taxon>Thermoactinomycetaceae</taxon>
        <taxon>Marinithermofilum</taxon>
    </lineage>
</organism>
<dbReference type="GO" id="GO:0003677">
    <property type="term" value="F:DNA binding"/>
    <property type="evidence" value="ECO:0007669"/>
    <property type="project" value="UniProtKB-KW"/>
</dbReference>
<evidence type="ECO:0000256" key="1">
    <source>
        <dbReference type="ARBA" id="ARBA00023015"/>
    </source>
</evidence>
<reference evidence="5" key="2">
    <citation type="submission" date="2020-09" db="EMBL/GenBank/DDBJ databases">
        <authorList>
            <person name="Sun Q."/>
            <person name="Zhou Y."/>
        </authorList>
    </citation>
    <scope>NUCLEOTIDE SEQUENCE</scope>
    <source>
        <strain evidence="5">CGMCC 1.15179</strain>
    </source>
</reference>
<dbReference type="Pfam" id="PF07883">
    <property type="entry name" value="Cupin_2"/>
    <property type="match status" value="1"/>
</dbReference>
<dbReference type="InterPro" id="IPR011051">
    <property type="entry name" value="RmlC_Cupin_sf"/>
</dbReference>
<dbReference type="GO" id="GO:0003700">
    <property type="term" value="F:DNA-binding transcription factor activity"/>
    <property type="evidence" value="ECO:0007669"/>
    <property type="project" value="TreeGrafter"/>
</dbReference>
<evidence type="ECO:0000256" key="3">
    <source>
        <dbReference type="ARBA" id="ARBA00023163"/>
    </source>
</evidence>
<evidence type="ECO:0000313" key="6">
    <source>
        <dbReference type="Proteomes" id="UP000625210"/>
    </source>
</evidence>
<keyword evidence="1" id="KW-0805">Transcription regulation</keyword>
<dbReference type="Gene3D" id="1.10.260.40">
    <property type="entry name" value="lambda repressor-like DNA-binding domains"/>
    <property type="match status" value="1"/>
</dbReference>
<dbReference type="InterPro" id="IPR013096">
    <property type="entry name" value="Cupin_2"/>
</dbReference>
<dbReference type="EMBL" id="BMHQ01000003">
    <property type="protein sequence ID" value="GGE11999.1"/>
    <property type="molecule type" value="Genomic_DNA"/>
</dbReference>
<evidence type="ECO:0000313" key="5">
    <source>
        <dbReference type="EMBL" id="GGE11999.1"/>
    </source>
</evidence>
<dbReference type="InterPro" id="IPR014710">
    <property type="entry name" value="RmlC-like_jellyroll"/>
</dbReference>
<name>A0A8J2YDM6_9BACL</name>
<accession>A0A8J2YDM6</accession>
<evidence type="ECO:0000256" key="2">
    <source>
        <dbReference type="ARBA" id="ARBA00023125"/>
    </source>
</evidence>
<dbReference type="InterPro" id="IPR010982">
    <property type="entry name" value="Lambda_DNA-bd_dom_sf"/>
</dbReference>
<keyword evidence="6" id="KW-1185">Reference proteome</keyword>
<dbReference type="InterPro" id="IPR050807">
    <property type="entry name" value="TransReg_Diox_bact_type"/>
</dbReference>
<sequence>MNKEDLNRLIGSTLKRIRSERKMSLDNAAALTGVSKPMLAQIEKGESNPTVSTLWKIAAGLGVPFSTFLEKRHPEVKKVDRDSIEPLKEDEGRMLVVPLFSLASGNPFEIYALTLKPGCHYVSAPHLEGVEEYNFIEEGEMILEIEEMSYTLKKGESIRFTANVSHTYINETNRDCRLLTMIHYK</sequence>
<dbReference type="CDD" id="cd02209">
    <property type="entry name" value="cupin_XRE_C"/>
    <property type="match status" value="1"/>
</dbReference>
<dbReference type="PROSITE" id="PS50943">
    <property type="entry name" value="HTH_CROC1"/>
    <property type="match status" value="1"/>
</dbReference>
<dbReference type="AlphaFoldDB" id="A0A8J2YDM6"/>
<comment type="caution">
    <text evidence="5">The sequence shown here is derived from an EMBL/GenBank/DDBJ whole genome shotgun (WGS) entry which is preliminary data.</text>
</comment>
<keyword evidence="3" id="KW-0804">Transcription</keyword>
<gene>
    <name evidence="5" type="ORF">GCM10011571_11720</name>
</gene>
<feature type="domain" description="HTH cro/C1-type" evidence="4">
    <location>
        <begin position="14"/>
        <end position="68"/>
    </location>
</feature>
<dbReference type="CDD" id="cd00093">
    <property type="entry name" value="HTH_XRE"/>
    <property type="match status" value="1"/>
</dbReference>
<dbReference type="GO" id="GO:0005829">
    <property type="term" value="C:cytosol"/>
    <property type="evidence" value="ECO:0007669"/>
    <property type="project" value="TreeGrafter"/>
</dbReference>
<dbReference type="Pfam" id="PF01381">
    <property type="entry name" value="HTH_3"/>
    <property type="match status" value="1"/>
</dbReference>
<dbReference type="SUPFAM" id="SSF51182">
    <property type="entry name" value="RmlC-like cupins"/>
    <property type="match status" value="1"/>
</dbReference>
<dbReference type="PANTHER" id="PTHR46797:SF23">
    <property type="entry name" value="HTH-TYPE TRANSCRIPTIONAL REGULATOR SUTR"/>
    <property type="match status" value="1"/>
</dbReference>
<proteinExistence type="predicted"/>
<dbReference type="Proteomes" id="UP000625210">
    <property type="component" value="Unassembled WGS sequence"/>
</dbReference>
<reference evidence="5" key="1">
    <citation type="journal article" date="2014" name="Int. J. Syst. Evol. Microbiol.">
        <title>Complete genome sequence of Corynebacterium casei LMG S-19264T (=DSM 44701T), isolated from a smear-ripened cheese.</title>
        <authorList>
            <consortium name="US DOE Joint Genome Institute (JGI-PGF)"/>
            <person name="Walter F."/>
            <person name="Albersmeier A."/>
            <person name="Kalinowski J."/>
            <person name="Ruckert C."/>
        </authorList>
    </citation>
    <scope>NUCLEOTIDE SEQUENCE</scope>
    <source>
        <strain evidence="5">CGMCC 1.15179</strain>
    </source>
</reference>
<dbReference type="InterPro" id="IPR001387">
    <property type="entry name" value="Cro/C1-type_HTH"/>
</dbReference>
<dbReference type="PANTHER" id="PTHR46797">
    <property type="entry name" value="HTH-TYPE TRANSCRIPTIONAL REGULATOR"/>
    <property type="match status" value="1"/>
</dbReference>
<keyword evidence="2 5" id="KW-0238">DNA-binding</keyword>
<dbReference type="RefSeq" id="WP_188646965.1">
    <property type="nucleotide sequence ID" value="NZ_BMHQ01000003.1"/>
</dbReference>
<protein>
    <submittedName>
        <fullName evidence="5">DNA-binding protein</fullName>
    </submittedName>
</protein>
<evidence type="ECO:0000259" key="4">
    <source>
        <dbReference type="PROSITE" id="PS50943"/>
    </source>
</evidence>